<dbReference type="Pfam" id="PF02826">
    <property type="entry name" value="2-Hacid_dh_C"/>
    <property type="match status" value="1"/>
</dbReference>
<organism evidence="4 5">
    <name type="scientific">Anoxybacillus andreesenii</name>
    <dbReference type="NCBI Taxonomy" id="1325932"/>
    <lineage>
        <taxon>Bacteria</taxon>
        <taxon>Bacillati</taxon>
        <taxon>Bacillota</taxon>
        <taxon>Bacilli</taxon>
        <taxon>Bacillales</taxon>
        <taxon>Anoxybacillaceae</taxon>
        <taxon>Anoxybacillus</taxon>
    </lineage>
</organism>
<dbReference type="PANTHER" id="PTHR43333">
    <property type="entry name" value="2-HACID_DH_C DOMAIN-CONTAINING PROTEIN"/>
    <property type="match status" value="1"/>
</dbReference>
<keyword evidence="5" id="KW-1185">Reference proteome</keyword>
<proteinExistence type="predicted"/>
<protein>
    <submittedName>
        <fullName evidence="4">Phosphoglycerate dehydrogenase-like enzyme</fullName>
    </submittedName>
</protein>
<gene>
    <name evidence="4" type="ORF">J2S07_001050</name>
</gene>
<feature type="domain" description="D-isomer specific 2-hydroxyacid dehydrogenase NAD-binding" evidence="3">
    <location>
        <begin position="105"/>
        <end position="275"/>
    </location>
</feature>
<dbReference type="InterPro" id="IPR006140">
    <property type="entry name" value="D-isomer_DH_NAD-bd"/>
</dbReference>
<evidence type="ECO:0000256" key="1">
    <source>
        <dbReference type="ARBA" id="ARBA00023002"/>
    </source>
</evidence>
<name>A0ABT9V1B2_9BACL</name>
<dbReference type="PANTHER" id="PTHR43333:SF1">
    <property type="entry name" value="D-ISOMER SPECIFIC 2-HYDROXYACID DEHYDROGENASE NAD-BINDING DOMAIN-CONTAINING PROTEIN"/>
    <property type="match status" value="1"/>
</dbReference>
<dbReference type="InterPro" id="IPR036291">
    <property type="entry name" value="NAD(P)-bd_dom_sf"/>
</dbReference>
<sequence length="310" mass="35389">MEINHILVAGSYEKEFKKKLPLDLKQSFRFKPVDEITDADLSWADAYVGSQPAPGFHFSRIKWVHSFNAGINNFLEIEGWREHNVLLTRTVCSFGQRISEYCLSYVLKELQYHRDFAAQQLAKKWVRQTPKMVKDQTIVIFGTGEIGQEVARTFQFFGAKVYGVSLSGRQKEYFQKAMTVSDVNTVISEADWVISTLPLTKETERLFNQALFSYFNGAAFINVGRGAVVEEQALIDALDFGSVRHAVLDVFAIEPLPKESEFWEREDITITPHISAVTELDEAIDCFIDTFRKVQNGEQLVNQVDFSKGY</sequence>
<dbReference type="CDD" id="cd05300">
    <property type="entry name" value="2-Hacid_dh_1"/>
    <property type="match status" value="1"/>
</dbReference>
<evidence type="ECO:0000259" key="3">
    <source>
        <dbReference type="Pfam" id="PF02826"/>
    </source>
</evidence>
<dbReference type="SUPFAM" id="SSF51735">
    <property type="entry name" value="NAD(P)-binding Rossmann-fold domains"/>
    <property type="match status" value="1"/>
</dbReference>
<accession>A0ABT9V1B2</accession>
<evidence type="ECO:0000313" key="4">
    <source>
        <dbReference type="EMBL" id="MDQ0154746.1"/>
    </source>
</evidence>
<dbReference type="RefSeq" id="WP_307149342.1">
    <property type="nucleotide sequence ID" value="NZ_JAUSTU010000004.1"/>
</dbReference>
<dbReference type="Proteomes" id="UP001231362">
    <property type="component" value="Unassembled WGS sequence"/>
</dbReference>
<evidence type="ECO:0000313" key="5">
    <source>
        <dbReference type="Proteomes" id="UP001231362"/>
    </source>
</evidence>
<dbReference type="Gene3D" id="3.40.50.720">
    <property type="entry name" value="NAD(P)-binding Rossmann-like Domain"/>
    <property type="match status" value="2"/>
</dbReference>
<evidence type="ECO:0000256" key="2">
    <source>
        <dbReference type="ARBA" id="ARBA00023027"/>
    </source>
</evidence>
<dbReference type="EMBL" id="JAUSTU010000004">
    <property type="protein sequence ID" value="MDQ0154746.1"/>
    <property type="molecule type" value="Genomic_DNA"/>
</dbReference>
<keyword evidence="2" id="KW-0520">NAD</keyword>
<keyword evidence="1" id="KW-0560">Oxidoreductase</keyword>
<comment type="caution">
    <text evidence="4">The sequence shown here is derived from an EMBL/GenBank/DDBJ whole genome shotgun (WGS) entry which is preliminary data.</text>
</comment>
<reference evidence="4 5" key="1">
    <citation type="submission" date="2023-07" db="EMBL/GenBank/DDBJ databases">
        <title>Genomic Encyclopedia of Type Strains, Phase IV (KMG-IV): sequencing the most valuable type-strain genomes for metagenomic binning, comparative biology and taxonomic classification.</title>
        <authorList>
            <person name="Goeker M."/>
        </authorList>
    </citation>
    <scope>NUCLEOTIDE SEQUENCE [LARGE SCALE GENOMIC DNA]</scope>
    <source>
        <strain evidence="4 5">DSM 23948</strain>
    </source>
</reference>